<evidence type="ECO:0000313" key="8">
    <source>
        <dbReference type="Proteomes" id="UP000538666"/>
    </source>
</evidence>
<evidence type="ECO:0000256" key="6">
    <source>
        <dbReference type="SAM" id="SignalP"/>
    </source>
</evidence>
<dbReference type="PANTHER" id="PTHR38102">
    <property type="entry name" value="PERIPLASMIC CHAPERONE SPY"/>
    <property type="match status" value="1"/>
</dbReference>
<dbReference type="OrthoDB" id="122988at2"/>
<gene>
    <name evidence="7" type="ORF">HNQ77_003502</name>
</gene>
<name>A0A841K307_9BACT</name>
<evidence type="ECO:0000256" key="1">
    <source>
        <dbReference type="ARBA" id="ARBA00004418"/>
    </source>
</evidence>
<accession>A0A841K307</accession>
<organism evidence="7 8">
    <name type="scientific">Silvibacterium bohemicum</name>
    <dbReference type="NCBI Taxonomy" id="1577686"/>
    <lineage>
        <taxon>Bacteria</taxon>
        <taxon>Pseudomonadati</taxon>
        <taxon>Acidobacteriota</taxon>
        <taxon>Terriglobia</taxon>
        <taxon>Terriglobales</taxon>
        <taxon>Acidobacteriaceae</taxon>
        <taxon>Silvibacterium</taxon>
    </lineage>
</organism>
<feature type="compositionally biased region" description="Gly residues" evidence="5">
    <location>
        <begin position="175"/>
        <end position="204"/>
    </location>
</feature>
<keyword evidence="3 6" id="KW-0732">Signal</keyword>
<comment type="subcellular location">
    <subcellularLocation>
        <location evidence="1">Periplasm</location>
    </subcellularLocation>
</comment>
<evidence type="ECO:0000313" key="7">
    <source>
        <dbReference type="EMBL" id="MBB6145541.1"/>
    </source>
</evidence>
<proteinExistence type="inferred from homology"/>
<dbReference type="InterPro" id="IPR025961">
    <property type="entry name" value="Metal_resist"/>
</dbReference>
<evidence type="ECO:0000256" key="5">
    <source>
        <dbReference type="SAM" id="MobiDB-lite"/>
    </source>
</evidence>
<feature type="chain" id="PRO_5032420325" evidence="6">
    <location>
        <begin position="29"/>
        <end position="221"/>
    </location>
</feature>
<dbReference type="EMBL" id="JACHEK010000007">
    <property type="protein sequence ID" value="MBB6145541.1"/>
    <property type="molecule type" value="Genomic_DNA"/>
</dbReference>
<dbReference type="AlphaFoldDB" id="A0A841K307"/>
<dbReference type="CDD" id="cd09916">
    <property type="entry name" value="CpxP_like"/>
    <property type="match status" value="1"/>
</dbReference>
<dbReference type="Proteomes" id="UP000538666">
    <property type="component" value="Unassembled WGS sequence"/>
</dbReference>
<dbReference type="RefSeq" id="WP_050060603.1">
    <property type="nucleotide sequence ID" value="NZ_JACHEK010000007.1"/>
</dbReference>
<evidence type="ECO:0000256" key="3">
    <source>
        <dbReference type="ARBA" id="ARBA00022729"/>
    </source>
</evidence>
<dbReference type="InterPro" id="IPR012899">
    <property type="entry name" value="LTXXQ"/>
</dbReference>
<comment type="similarity">
    <text evidence="2">Belongs to the CpxP/Spy family.</text>
</comment>
<dbReference type="InterPro" id="IPR052211">
    <property type="entry name" value="Cpx_auxiliary_protein"/>
</dbReference>
<feature type="signal peptide" evidence="6">
    <location>
        <begin position="1"/>
        <end position="28"/>
    </location>
</feature>
<sequence length="221" mass="24014">MLLSKRKSSALGVSLAFALCMASGTALVAQDWHGGDRGPGSPPMERSFHGMEHGRWWNNPRVAQQIGITDDQKKKMDDIFQQHRLKLIDLNASLEKQEAIMHPLIEADQPDESKILSQIDAIAQARAELEKDRARMLFSIRQTLTPDQWKKLQALVHQGPQRGDRDGRGRDGQGRDGQGWGRGNRGPSGPGGPGGPGRPDGGAPNGQQPPPPTGPSGEDME</sequence>
<comment type="caution">
    <text evidence="7">The sequence shown here is derived from an EMBL/GenBank/DDBJ whole genome shotgun (WGS) entry which is preliminary data.</text>
</comment>
<keyword evidence="8" id="KW-1185">Reference proteome</keyword>
<dbReference type="Pfam" id="PF13801">
    <property type="entry name" value="Metal_resist"/>
    <property type="match status" value="1"/>
</dbReference>
<feature type="region of interest" description="Disordered" evidence="5">
    <location>
        <begin position="157"/>
        <end position="221"/>
    </location>
</feature>
<dbReference type="GO" id="GO:0030288">
    <property type="term" value="C:outer membrane-bounded periplasmic space"/>
    <property type="evidence" value="ECO:0007669"/>
    <property type="project" value="TreeGrafter"/>
</dbReference>
<feature type="compositionally biased region" description="Basic and acidic residues" evidence="5">
    <location>
        <begin position="162"/>
        <end position="174"/>
    </location>
</feature>
<dbReference type="PANTHER" id="PTHR38102:SF1">
    <property type="entry name" value="PERIPLASMIC CHAPERONE SPY"/>
    <property type="match status" value="1"/>
</dbReference>
<protein>
    <submittedName>
        <fullName evidence="7">Spy/CpxP family protein refolding chaperone</fullName>
    </submittedName>
</protein>
<dbReference type="GO" id="GO:0051082">
    <property type="term" value="F:unfolded protein binding"/>
    <property type="evidence" value="ECO:0007669"/>
    <property type="project" value="TreeGrafter"/>
</dbReference>
<dbReference type="Gene3D" id="1.20.120.1490">
    <property type="match status" value="1"/>
</dbReference>
<keyword evidence="4" id="KW-0574">Periplasm</keyword>
<evidence type="ECO:0000256" key="2">
    <source>
        <dbReference type="ARBA" id="ARBA00008441"/>
    </source>
</evidence>
<reference evidence="7 8" key="1">
    <citation type="submission" date="2020-08" db="EMBL/GenBank/DDBJ databases">
        <title>Genomic Encyclopedia of Type Strains, Phase IV (KMG-IV): sequencing the most valuable type-strain genomes for metagenomic binning, comparative biology and taxonomic classification.</title>
        <authorList>
            <person name="Goeker M."/>
        </authorList>
    </citation>
    <scope>NUCLEOTIDE SEQUENCE [LARGE SCALE GENOMIC DNA]</scope>
    <source>
        <strain evidence="7 8">DSM 103733</strain>
    </source>
</reference>
<evidence type="ECO:0000256" key="4">
    <source>
        <dbReference type="ARBA" id="ARBA00022764"/>
    </source>
</evidence>